<dbReference type="Gene3D" id="3.30.70.20">
    <property type="match status" value="1"/>
</dbReference>
<dbReference type="Pfam" id="PF00563">
    <property type="entry name" value="EAL"/>
    <property type="match status" value="1"/>
</dbReference>
<dbReference type="Gene3D" id="3.40.950.10">
    <property type="entry name" value="Fe-only Hydrogenase (Larger Subunit), Chain L, domain 3"/>
    <property type="match status" value="1"/>
</dbReference>
<feature type="domain" description="4Fe-4S ferredoxin-type" evidence="7">
    <location>
        <begin position="49"/>
        <end position="78"/>
    </location>
</feature>
<dbReference type="SMART" id="SM00267">
    <property type="entry name" value="GGDEF"/>
    <property type="match status" value="1"/>
</dbReference>
<evidence type="ECO:0000256" key="1">
    <source>
        <dbReference type="ARBA" id="ARBA00022485"/>
    </source>
</evidence>
<dbReference type="Gene3D" id="1.10.15.40">
    <property type="entry name" value="Electron transport complex subunit B, putative Fe-S cluster"/>
    <property type="match status" value="1"/>
</dbReference>
<evidence type="ECO:0000256" key="2">
    <source>
        <dbReference type="ARBA" id="ARBA00022723"/>
    </source>
</evidence>
<dbReference type="SUPFAM" id="SSF54862">
    <property type="entry name" value="4Fe-4S ferredoxins"/>
    <property type="match status" value="1"/>
</dbReference>
<dbReference type="InterPro" id="IPR029787">
    <property type="entry name" value="Nucleotide_cyclase"/>
</dbReference>
<protein>
    <submittedName>
        <fullName evidence="9">Diguanylate cyclase domain protein</fullName>
    </submittedName>
</protein>
<dbReference type="GO" id="GO:0046872">
    <property type="term" value="F:metal ion binding"/>
    <property type="evidence" value="ECO:0007669"/>
    <property type="project" value="UniProtKB-KW"/>
</dbReference>
<feature type="domain" description="4Fe-4S" evidence="8">
    <location>
        <begin position="387"/>
        <end position="449"/>
    </location>
</feature>
<reference evidence="10" key="1">
    <citation type="submission" date="2018-02" db="EMBL/GenBank/DDBJ databases">
        <authorList>
            <person name="Hausmann B."/>
        </authorList>
    </citation>
    <scope>NUCLEOTIDE SEQUENCE [LARGE SCALE GENOMIC DNA]</scope>
    <source>
        <strain evidence="10">Peat soil MAG SbF1</strain>
    </source>
</reference>
<keyword evidence="1" id="KW-0004">4Fe-4S</keyword>
<dbReference type="InterPro" id="IPR009016">
    <property type="entry name" value="Fe_hydrogenase"/>
</dbReference>
<dbReference type="InterPro" id="IPR004108">
    <property type="entry name" value="Fe_hydrogenase_lsu_C"/>
</dbReference>
<dbReference type="NCBIfam" id="TIGR00254">
    <property type="entry name" value="GGDEF"/>
    <property type="match status" value="1"/>
</dbReference>
<organism evidence="9 10">
    <name type="scientific">Candidatus Desulfosporosinus infrequens</name>
    <dbReference type="NCBI Taxonomy" id="2043169"/>
    <lineage>
        <taxon>Bacteria</taxon>
        <taxon>Bacillati</taxon>
        <taxon>Bacillota</taxon>
        <taxon>Clostridia</taxon>
        <taxon>Eubacteriales</taxon>
        <taxon>Desulfitobacteriaceae</taxon>
        <taxon>Desulfosporosinus</taxon>
    </lineage>
</organism>
<keyword evidence="4" id="KW-0411">Iron-sulfur</keyword>
<dbReference type="Pfam" id="PF00990">
    <property type="entry name" value="GGDEF"/>
    <property type="match status" value="1"/>
</dbReference>
<feature type="domain" description="GGDEF" evidence="6">
    <location>
        <begin position="490"/>
        <end position="624"/>
    </location>
</feature>
<dbReference type="Gene3D" id="3.30.70.270">
    <property type="match status" value="1"/>
</dbReference>
<dbReference type="EMBL" id="OMOF01000590">
    <property type="protein sequence ID" value="SPF53048.1"/>
    <property type="molecule type" value="Genomic_DNA"/>
</dbReference>
<proteinExistence type="predicted"/>
<dbReference type="SUPFAM" id="SSF55073">
    <property type="entry name" value="Nucleotide cyclase"/>
    <property type="match status" value="1"/>
</dbReference>
<dbReference type="Gene3D" id="3.20.20.450">
    <property type="entry name" value="EAL domain"/>
    <property type="match status" value="1"/>
</dbReference>
<dbReference type="GO" id="GO:0051539">
    <property type="term" value="F:4 iron, 4 sulfur cluster binding"/>
    <property type="evidence" value="ECO:0007669"/>
    <property type="project" value="UniProtKB-KW"/>
</dbReference>
<evidence type="ECO:0000256" key="3">
    <source>
        <dbReference type="ARBA" id="ARBA00023004"/>
    </source>
</evidence>
<dbReference type="CDD" id="cd01948">
    <property type="entry name" value="EAL"/>
    <property type="match status" value="1"/>
</dbReference>
<gene>
    <name evidence="9" type="ORF">SBF1_630013</name>
</gene>
<dbReference type="PROSITE" id="PS50887">
    <property type="entry name" value="GGDEF"/>
    <property type="match status" value="1"/>
</dbReference>
<dbReference type="SUPFAM" id="SSF141868">
    <property type="entry name" value="EAL domain-like"/>
    <property type="match status" value="1"/>
</dbReference>
<feature type="domain" description="EAL" evidence="5">
    <location>
        <begin position="634"/>
        <end position="882"/>
    </location>
</feature>
<evidence type="ECO:0000313" key="9">
    <source>
        <dbReference type="EMBL" id="SPF53048.1"/>
    </source>
</evidence>
<evidence type="ECO:0000259" key="7">
    <source>
        <dbReference type="PROSITE" id="PS51379"/>
    </source>
</evidence>
<dbReference type="InterPro" id="IPR035919">
    <property type="entry name" value="EAL_sf"/>
</dbReference>
<dbReference type="CDD" id="cd01949">
    <property type="entry name" value="GGDEF"/>
    <property type="match status" value="1"/>
</dbReference>
<dbReference type="PROSITE" id="PS50883">
    <property type="entry name" value="EAL"/>
    <property type="match status" value="1"/>
</dbReference>
<dbReference type="PANTHER" id="PTHR33121:SF23">
    <property type="entry name" value="CYCLIC DI-GMP PHOSPHODIESTERASE PDEB"/>
    <property type="match status" value="1"/>
</dbReference>
<dbReference type="GO" id="GO:0071111">
    <property type="term" value="F:cyclic-guanylate-specific phosphodiesterase activity"/>
    <property type="evidence" value="ECO:0007669"/>
    <property type="project" value="InterPro"/>
</dbReference>
<dbReference type="PROSITE" id="PS51379">
    <property type="entry name" value="4FE4S_FER_2"/>
    <property type="match status" value="2"/>
</dbReference>
<evidence type="ECO:0000256" key="4">
    <source>
        <dbReference type="ARBA" id="ARBA00023014"/>
    </source>
</evidence>
<dbReference type="InterPro" id="IPR000160">
    <property type="entry name" value="GGDEF_dom"/>
</dbReference>
<dbReference type="InterPro" id="IPR001633">
    <property type="entry name" value="EAL_dom"/>
</dbReference>
<dbReference type="Proteomes" id="UP000238916">
    <property type="component" value="Unassembled WGS sequence"/>
</dbReference>
<dbReference type="PANTHER" id="PTHR33121">
    <property type="entry name" value="CYCLIC DI-GMP PHOSPHODIESTERASE PDEF"/>
    <property type="match status" value="1"/>
</dbReference>
<dbReference type="InterPro" id="IPR007202">
    <property type="entry name" value="4Fe-4S_dom"/>
</dbReference>
<dbReference type="InterPro" id="IPR050706">
    <property type="entry name" value="Cyclic-di-GMP_PDE-like"/>
</dbReference>
<dbReference type="SUPFAM" id="SSF53920">
    <property type="entry name" value="Fe-only hydrogenase"/>
    <property type="match status" value="1"/>
</dbReference>
<evidence type="ECO:0000259" key="8">
    <source>
        <dbReference type="PROSITE" id="PS51656"/>
    </source>
</evidence>
<keyword evidence="2" id="KW-0479">Metal-binding</keyword>
<dbReference type="FunFam" id="3.30.70.270:FF:000001">
    <property type="entry name" value="Diguanylate cyclase domain protein"/>
    <property type="match status" value="1"/>
</dbReference>
<dbReference type="AlphaFoldDB" id="A0A2U3LME4"/>
<evidence type="ECO:0000259" key="6">
    <source>
        <dbReference type="PROSITE" id="PS50887"/>
    </source>
</evidence>
<dbReference type="PROSITE" id="PS51656">
    <property type="entry name" value="4FE4S"/>
    <property type="match status" value="1"/>
</dbReference>
<dbReference type="InterPro" id="IPR017896">
    <property type="entry name" value="4Fe4S_Fe-S-bd"/>
</dbReference>
<dbReference type="Pfam" id="PF02906">
    <property type="entry name" value="Fe_hyd_lg_C"/>
    <property type="match status" value="1"/>
</dbReference>
<name>A0A2U3LME4_9FIRM</name>
<feature type="domain" description="4Fe-4S ferredoxin-type" evidence="7">
    <location>
        <begin position="15"/>
        <end position="45"/>
    </location>
</feature>
<sequence length="891" mass="100857">MLFALGRDKGIFVNVEVLITNKELCVGCNKCIAKCFVKANVAVQYNGENRVKVDHLKCIHCGACIEVCDHDARDFADDTEKLFSDLKRGIQISIIAAPSIRFNFLNYKNLFGFLKSLGVELIFDVSLGADIATWAYLKAMQDQKLASIIAQPCPVIVNYIQKYRPELIPNLAPIHSPMMCTAIYLRKYKEVKDQIAFLSPCIGKIDEINEEFTFGLVSYNVTFEKLERYLQSNQVHLADYPEVDYYDAGCGIGLTYSRPGGLRENIEFHTQGAWVRQVEGLEHAYNYLDQYAKRILEHKPLPHIVDILNCQSGCNLGTGTSKSVSIDDVDYIMNQLKKAKVESYQQRMRNQEISSVFELFDKALGMSDFVRHYEDKSQVIKGVEALDLEPIFTQLHKTTEASRNINCFACGFGNCHEFAKAVAQGSNHVENCIDFNRKELVRKNENLSEINKKVKQLHYLATHDFLTNIPNRYYLEEYLQGLITFETDYHKSALLFIDLDNFKVVNDSFGHASGDQILLDFVDRIQTHMGAEAFLARLGGDEFAIVLRSTSLEKAKAIANQLLWAFQSEEFKVEGYQVTIKITASIGIMMIDGTKDTQTLFSYADLALYTAKDEGKNRVCIIQAASDIAILSASNRMILQINDALKENRFTLFFQPVFGRNGIIVHYEALLRMVDREGELIFPDDFLPIAERFGLMSQIDRWVVNVAIETLRNRQELSIFVNISASSLGDAELLTFIETRIKESQIQPSRIGFEITETAAIKDLDQAEHWVSTLKLMGCKFALDDFGVGFLTFTHLQRLPVDYLKIDGLFIRDLDVDPTNKALVQAINTVAHALGIATIAEYVESAEIWLILCELEIDYGQGFYLGKPTLLTMLGLRSNLEESWLKDLNGC</sequence>
<dbReference type="InterPro" id="IPR043128">
    <property type="entry name" value="Rev_trsase/Diguanyl_cyclase"/>
</dbReference>
<evidence type="ECO:0000313" key="10">
    <source>
        <dbReference type="Proteomes" id="UP000238916"/>
    </source>
</evidence>
<dbReference type="SMART" id="SM00052">
    <property type="entry name" value="EAL"/>
    <property type="match status" value="1"/>
</dbReference>
<dbReference type="Pfam" id="PF13237">
    <property type="entry name" value="Fer4_10"/>
    <property type="match status" value="1"/>
</dbReference>
<dbReference type="Pfam" id="PF04060">
    <property type="entry name" value="FeS"/>
    <property type="match status" value="1"/>
</dbReference>
<keyword evidence="3" id="KW-0408">Iron</keyword>
<evidence type="ECO:0000259" key="5">
    <source>
        <dbReference type="PROSITE" id="PS50883"/>
    </source>
</evidence>
<accession>A0A2U3LME4</accession>